<feature type="compositionally biased region" description="Polar residues" evidence="1">
    <location>
        <begin position="119"/>
        <end position="128"/>
    </location>
</feature>
<feature type="compositionally biased region" description="Low complexity" evidence="1">
    <location>
        <begin position="65"/>
        <end position="80"/>
    </location>
</feature>
<reference evidence="2" key="1">
    <citation type="submission" date="2022-07" db="EMBL/GenBank/DDBJ databases">
        <title>Phylogenomic reconstructions and comparative analyses of Kickxellomycotina fungi.</title>
        <authorList>
            <person name="Reynolds N.K."/>
            <person name="Stajich J.E."/>
            <person name="Barry K."/>
            <person name="Grigoriev I.V."/>
            <person name="Crous P."/>
            <person name="Smith M.E."/>
        </authorList>
    </citation>
    <scope>NUCLEOTIDE SEQUENCE</scope>
    <source>
        <strain evidence="2">RSA 861</strain>
    </source>
</reference>
<dbReference type="Proteomes" id="UP001150569">
    <property type="component" value="Unassembled WGS sequence"/>
</dbReference>
<feature type="compositionally biased region" description="Polar residues" evidence="1">
    <location>
        <begin position="363"/>
        <end position="374"/>
    </location>
</feature>
<keyword evidence="3" id="KW-1185">Reference proteome</keyword>
<comment type="caution">
    <text evidence="2">The sequence shown here is derived from an EMBL/GenBank/DDBJ whole genome shotgun (WGS) entry which is preliminary data.</text>
</comment>
<feature type="compositionally biased region" description="Pro residues" evidence="1">
    <location>
        <begin position="194"/>
        <end position="216"/>
    </location>
</feature>
<proteinExistence type="predicted"/>
<feature type="region of interest" description="Disordered" evidence="1">
    <location>
        <begin position="58"/>
        <end position="129"/>
    </location>
</feature>
<organism evidence="2 3">
    <name type="scientific">Tieghemiomyces parasiticus</name>
    <dbReference type="NCBI Taxonomy" id="78921"/>
    <lineage>
        <taxon>Eukaryota</taxon>
        <taxon>Fungi</taxon>
        <taxon>Fungi incertae sedis</taxon>
        <taxon>Zoopagomycota</taxon>
        <taxon>Kickxellomycotina</taxon>
        <taxon>Dimargaritomycetes</taxon>
        <taxon>Dimargaritales</taxon>
        <taxon>Dimargaritaceae</taxon>
        <taxon>Tieghemiomyces</taxon>
    </lineage>
</organism>
<sequence>MRQLLNLYRNAAERAQTAYGLFAEEREDEAIRQLQLASKSIAVLLNLYEEIGAISETSTPTTIVGAPTLPGAPLTTTSTSDGRRWPGKRKSDPDVADPPASGATKKSKANSTAAVGFKPTSTPATNGASALHGLNVNGLSNGHASDPAGEANTNAATSMASMMAVNDMRQKQRQRQQQQQHQHHQQQQQQQQQQPPPSLPPPQHHQPQAAPTPQPPTNNHHHQQQHLASQQQSHPQQLPPPPTQQQQQHRAQYPHALPAHPHAHGQASGTMAQPYNPTVDRSHLHLPNGSANPHMNLNGYTLPTAMPPKAAHHMEPVAAAHGTPTDTPSGQAESPVEHGESHATPRPRGRAARSSPGAVKDSPSGSGVGSTRQPQLMAPLPPEQEQRLSEVFFSFLQRICSDLGATDSRGETIHQTLMAKKMLKLEQTTDFRPFRFRIMSFTNAFHEEVRRLGIDEDGIPTRHVKQFLQTHPYISRFNDDGNKSKSKGNHVLNVEARKMPTGCWEFKEFKRYIMPPHPKPAVIGMQFEWTPKIWDPQLQAPKAFIQSPWLPNWLKWEDNVLRGVPGIDAQSFDLKVNVAYLESSGQYVHRFDETVYIQVTTMDSVNMGVSMDAFQLG</sequence>
<feature type="compositionally biased region" description="Basic and acidic residues" evidence="1">
    <location>
        <begin position="81"/>
        <end position="93"/>
    </location>
</feature>
<dbReference type="OrthoDB" id="5593376at2759"/>
<feature type="region of interest" description="Disordered" evidence="1">
    <location>
        <begin position="166"/>
        <end position="384"/>
    </location>
</feature>
<feature type="compositionally biased region" description="Polar residues" evidence="1">
    <location>
        <begin position="289"/>
        <end position="301"/>
    </location>
</feature>
<protein>
    <submittedName>
        <fullName evidence="2">Uncharacterized protein</fullName>
    </submittedName>
</protein>
<evidence type="ECO:0000313" key="3">
    <source>
        <dbReference type="Proteomes" id="UP001150569"/>
    </source>
</evidence>
<accession>A0A9W8AH64</accession>
<feature type="compositionally biased region" description="Low complexity" evidence="1">
    <location>
        <begin position="244"/>
        <end position="260"/>
    </location>
</feature>
<feature type="compositionally biased region" description="Low complexity" evidence="1">
    <location>
        <begin position="100"/>
        <end position="114"/>
    </location>
</feature>
<feature type="compositionally biased region" description="Polar residues" evidence="1">
    <location>
        <begin position="267"/>
        <end position="276"/>
    </location>
</feature>
<feature type="compositionally biased region" description="Low complexity" evidence="1">
    <location>
        <begin position="175"/>
        <end position="193"/>
    </location>
</feature>
<dbReference type="EMBL" id="JANBPT010000159">
    <property type="protein sequence ID" value="KAJ1926629.1"/>
    <property type="molecule type" value="Genomic_DNA"/>
</dbReference>
<name>A0A9W8AH64_9FUNG</name>
<gene>
    <name evidence="2" type="ORF">IWQ60_003637</name>
</gene>
<evidence type="ECO:0000256" key="1">
    <source>
        <dbReference type="SAM" id="MobiDB-lite"/>
    </source>
</evidence>
<feature type="compositionally biased region" description="Low complexity" evidence="1">
    <location>
        <begin position="225"/>
        <end position="236"/>
    </location>
</feature>
<dbReference type="AlphaFoldDB" id="A0A9W8AH64"/>
<evidence type="ECO:0000313" key="2">
    <source>
        <dbReference type="EMBL" id="KAJ1926629.1"/>
    </source>
</evidence>